<reference evidence="3 4" key="1">
    <citation type="journal article" date="2011" name="Proc. Natl. Acad. Sci. U.S.A.">
        <title>Evolutionary erosion of yeast sex chromosomes by mating-type switching accidents.</title>
        <authorList>
            <person name="Gordon J.L."/>
            <person name="Armisen D."/>
            <person name="Proux-Wera E."/>
            <person name="Oheigeartaigh S.S."/>
            <person name="Byrne K.P."/>
            <person name="Wolfe K.H."/>
        </authorList>
    </citation>
    <scope>NUCLEOTIDE SEQUENCE [LARGE SCALE GENOMIC DNA]</scope>
    <source>
        <strain evidence="4">ATCC 76901 / BCRC 22586 / CBS 4309 / NBRC 1992 / NRRL Y-12630</strain>
    </source>
</reference>
<keyword evidence="1" id="KW-0507">mRNA processing</keyword>
<dbReference type="Gene3D" id="6.10.250.1320">
    <property type="match status" value="1"/>
</dbReference>
<dbReference type="OMA" id="QMISKDG"/>
<dbReference type="AlphaFoldDB" id="G0VL24"/>
<dbReference type="InterPro" id="IPR022030">
    <property type="entry name" value="SF3A1_dom"/>
</dbReference>
<evidence type="ECO:0000259" key="2">
    <source>
        <dbReference type="Pfam" id="PF12230"/>
    </source>
</evidence>
<feature type="domain" description="Splicing factor 3A subunit 1 conserved" evidence="2">
    <location>
        <begin position="110"/>
        <end position="290"/>
    </location>
</feature>
<dbReference type="GO" id="GO:0003723">
    <property type="term" value="F:RNA binding"/>
    <property type="evidence" value="ECO:0007669"/>
    <property type="project" value="InterPro"/>
</dbReference>
<dbReference type="GO" id="GO:0045292">
    <property type="term" value="P:mRNA cis splicing, via spliceosome"/>
    <property type="evidence" value="ECO:0007669"/>
    <property type="project" value="InterPro"/>
</dbReference>
<dbReference type="eggNOG" id="KOG0007">
    <property type="taxonomic scope" value="Eukaryota"/>
</dbReference>
<dbReference type="GO" id="GO:0000381">
    <property type="term" value="P:regulation of alternative mRNA splicing, via spliceosome"/>
    <property type="evidence" value="ECO:0007669"/>
    <property type="project" value="TreeGrafter"/>
</dbReference>
<accession>G0VL24</accession>
<dbReference type="STRING" id="1064592.G0VL24"/>
<proteinExistence type="predicted"/>
<dbReference type="KEGG" id="ncs:NCAS_0J02340"/>
<sequence length="290" mass="34586">MAPSDTRTVNKEPYKFIFSNYEKTVAPSDLEVIKNTALLYVSKEYSTIKHLQKDLDRLFKGDDGVLFQFLETEHPLHTLFTQFIKQYRDVKKALPLTKNVIKNPGKDSQIELLQMCFDRAEYYEYSSEQKSEVEKLKHLEKVQFASFEWNKFEIIKVVNEGASVIYKEPLDFKKLHQRNIRDSFQSIFKESAKEETEVETPRVNKRKMKIRAAGEMRLRKLKKNDRSEKKQIECPITHRLIDEDKFDRHLQILLTDPNYKQERDKYQEKHHLSNLSFDDIYANLKRVVKK</sequence>
<protein>
    <recommendedName>
        <fullName evidence="2">Splicing factor 3A subunit 1 conserved domain-containing protein</fullName>
    </recommendedName>
</protein>
<dbReference type="PANTHER" id="PTHR15316">
    <property type="entry name" value="SPLICEOSOME ASSOCIATED PROTEIN 114/SWAP SPLICING FACTOR-RELATED"/>
    <property type="match status" value="1"/>
</dbReference>
<dbReference type="GO" id="GO:0071013">
    <property type="term" value="C:catalytic step 2 spliceosome"/>
    <property type="evidence" value="ECO:0007669"/>
    <property type="project" value="TreeGrafter"/>
</dbReference>
<dbReference type="InterPro" id="IPR035967">
    <property type="entry name" value="SWAP/Surp_sf"/>
</dbReference>
<evidence type="ECO:0000256" key="1">
    <source>
        <dbReference type="ARBA" id="ARBA00022664"/>
    </source>
</evidence>
<dbReference type="OrthoDB" id="447637at2759"/>
<dbReference type="InterPro" id="IPR045146">
    <property type="entry name" value="SF3A1"/>
</dbReference>
<dbReference type="InParanoid" id="G0VL24"/>
<dbReference type="Gene3D" id="1.10.10.790">
    <property type="entry name" value="Surp module"/>
    <property type="match status" value="1"/>
</dbReference>
<gene>
    <name evidence="3" type="primary">NCAS0J02340</name>
    <name evidence="3" type="ordered locus">NCAS_0J02340</name>
</gene>
<dbReference type="GO" id="GO:0071004">
    <property type="term" value="C:U2-type prespliceosome"/>
    <property type="evidence" value="ECO:0007669"/>
    <property type="project" value="TreeGrafter"/>
</dbReference>
<evidence type="ECO:0000313" key="3">
    <source>
        <dbReference type="EMBL" id="CCC72213.1"/>
    </source>
</evidence>
<evidence type="ECO:0000313" key="4">
    <source>
        <dbReference type="Proteomes" id="UP000001640"/>
    </source>
</evidence>
<name>G0VL24_NAUCA</name>
<dbReference type="GeneID" id="96905909"/>
<keyword evidence="4" id="KW-1185">Reference proteome</keyword>
<organism evidence="3 4">
    <name type="scientific">Naumovozyma castellii</name>
    <name type="common">Yeast</name>
    <name type="synonym">Saccharomyces castellii</name>
    <dbReference type="NCBI Taxonomy" id="27288"/>
    <lineage>
        <taxon>Eukaryota</taxon>
        <taxon>Fungi</taxon>
        <taxon>Dikarya</taxon>
        <taxon>Ascomycota</taxon>
        <taxon>Saccharomycotina</taxon>
        <taxon>Saccharomycetes</taxon>
        <taxon>Saccharomycetales</taxon>
        <taxon>Saccharomycetaceae</taxon>
        <taxon>Naumovozyma</taxon>
    </lineage>
</organism>
<dbReference type="Pfam" id="PF12230">
    <property type="entry name" value="PRP21_like_P"/>
    <property type="match status" value="1"/>
</dbReference>
<dbReference type="Proteomes" id="UP000001640">
    <property type="component" value="Chromosome 10"/>
</dbReference>
<reference key="2">
    <citation type="submission" date="2011-08" db="EMBL/GenBank/DDBJ databases">
        <title>Genome sequence of Naumovozyma castellii.</title>
        <authorList>
            <person name="Gordon J.L."/>
            <person name="Armisen D."/>
            <person name="Proux-Wera E."/>
            <person name="OhEigeartaigh S.S."/>
            <person name="Byrne K.P."/>
            <person name="Wolfe K.H."/>
        </authorList>
    </citation>
    <scope>NUCLEOTIDE SEQUENCE</scope>
    <source>
        <strain>Type strain:CBS 4309</strain>
    </source>
</reference>
<dbReference type="PANTHER" id="PTHR15316:SF1">
    <property type="entry name" value="SPLICING FACTOR 3A SUBUNIT 1"/>
    <property type="match status" value="1"/>
</dbReference>
<dbReference type="RefSeq" id="XP_003678550.1">
    <property type="nucleotide sequence ID" value="XM_003678502.1"/>
</dbReference>
<dbReference type="HOGENOM" id="CLU_013259_0_0_1"/>
<dbReference type="EMBL" id="HE576761">
    <property type="protein sequence ID" value="CCC72213.1"/>
    <property type="molecule type" value="Genomic_DNA"/>
</dbReference>
<dbReference type="SUPFAM" id="SSF109905">
    <property type="entry name" value="Surp module (SWAP domain)"/>
    <property type="match status" value="1"/>
</dbReference>
<dbReference type="GO" id="GO:0005686">
    <property type="term" value="C:U2 snRNP"/>
    <property type="evidence" value="ECO:0007669"/>
    <property type="project" value="TreeGrafter"/>
</dbReference>
<dbReference type="FunCoup" id="G0VL24">
    <property type="interactions" value="230"/>
</dbReference>